<accession>A0A4S8Q828</accession>
<name>A0A4S8Q828_9ACTN</name>
<comment type="caution">
    <text evidence="1">The sequence shown here is derived from an EMBL/GenBank/DDBJ whole genome shotgun (WGS) entry which is preliminary data.</text>
</comment>
<dbReference type="Proteomes" id="UP000308760">
    <property type="component" value="Unassembled WGS sequence"/>
</dbReference>
<dbReference type="RefSeq" id="WP_136535298.1">
    <property type="nucleotide sequence ID" value="NZ_STGY01000056.1"/>
</dbReference>
<organism evidence="1 2">
    <name type="scientific">Glycomyces buryatensis</name>
    <dbReference type="NCBI Taxonomy" id="2570927"/>
    <lineage>
        <taxon>Bacteria</taxon>
        <taxon>Bacillati</taxon>
        <taxon>Actinomycetota</taxon>
        <taxon>Actinomycetes</taxon>
        <taxon>Glycomycetales</taxon>
        <taxon>Glycomycetaceae</taxon>
        <taxon>Glycomyces</taxon>
    </lineage>
</organism>
<dbReference type="EMBL" id="STGY01000056">
    <property type="protein sequence ID" value="THV40523.1"/>
    <property type="molecule type" value="Genomic_DNA"/>
</dbReference>
<reference evidence="2" key="1">
    <citation type="submission" date="2019-04" db="EMBL/GenBank/DDBJ databases">
        <title>Nocardioides xinjiangensis sp. nov.</title>
        <authorList>
            <person name="Liu S."/>
        </authorList>
    </citation>
    <scope>NUCLEOTIDE SEQUENCE [LARGE SCALE GENOMIC DNA]</scope>
    <source>
        <strain evidence="2">18</strain>
    </source>
</reference>
<proteinExistence type="predicted"/>
<protein>
    <recommendedName>
        <fullName evidence="3">Type II toxin-antitoxin system HicA family toxin</fullName>
    </recommendedName>
</protein>
<sequence>MTDAEAILESLAAAIESLGFRIEPGADHHWIILDRAGTVREYRAIPATREEIRKLFEEYRDL</sequence>
<dbReference type="AlphaFoldDB" id="A0A4S8Q828"/>
<evidence type="ECO:0000313" key="1">
    <source>
        <dbReference type="EMBL" id="THV40523.1"/>
    </source>
</evidence>
<evidence type="ECO:0008006" key="3">
    <source>
        <dbReference type="Google" id="ProtNLM"/>
    </source>
</evidence>
<reference evidence="1 2" key="2">
    <citation type="submission" date="2019-05" db="EMBL/GenBank/DDBJ databases">
        <title>Glycomyces buryatensis sp. nov.</title>
        <authorList>
            <person name="Nikitina E."/>
        </authorList>
    </citation>
    <scope>NUCLEOTIDE SEQUENCE [LARGE SCALE GENOMIC DNA]</scope>
    <source>
        <strain evidence="1 2">18</strain>
    </source>
</reference>
<keyword evidence="2" id="KW-1185">Reference proteome</keyword>
<evidence type="ECO:0000313" key="2">
    <source>
        <dbReference type="Proteomes" id="UP000308760"/>
    </source>
</evidence>
<gene>
    <name evidence="1" type="ORF">FAB82_14735</name>
</gene>